<evidence type="ECO:0008006" key="3">
    <source>
        <dbReference type="Google" id="ProtNLM"/>
    </source>
</evidence>
<accession>A0A197K2Y7</accession>
<evidence type="ECO:0000313" key="2">
    <source>
        <dbReference type="Proteomes" id="UP000078512"/>
    </source>
</evidence>
<reference evidence="1 2" key="1">
    <citation type="submission" date="2016-05" db="EMBL/GenBank/DDBJ databases">
        <title>Genome sequencing reveals origins of a unique bacterial endosymbiosis in the earliest lineages of terrestrial Fungi.</title>
        <authorList>
            <consortium name="DOE Joint Genome Institute"/>
            <person name="Uehling J."/>
            <person name="Gryganskyi A."/>
            <person name="Hameed K."/>
            <person name="Tschaplinski T."/>
            <person name="Misztal P."/>
            <person name="Wu S."/>
            <person name="Desiro A."/>
            <person name="Vande Pol N."/>
            <person name="Du Z.-Y."/>
            <person name="Zienkiewicz A."/>
            <person name="Zienkiewicz K."/>
            <person name="Morin E."/>
            <person name="Tisserant E."/>
            <person name="Splivallo R."/>
            <person name="Hainaut M."/>
            <person name="Henrissat B."/>
            <person name="Ohm R."/>
            <person name="Kuo A."/>
            <person name="Yan J."/>
            <person name="Lipzen A."/>
            <person name="Nolan M."/>
            <person name="Labutti K."/>
            <person name="Barry K."/>
            <person name="Goldstein A."/>
            <person name="Labbe J."/>
            <person name="Schadt C."/>
            <person name="Tuskan G."/>
            <person name="Grigoriev I."/>
            <person name="Martin F."/>
            <person name="Vilgalys R."/>
            <person name="Bonito G."/>
        </authorList>
    </citation>
    <scope>NUCLEOTIDE SEQUENCE [LARGE SCALE GENOMIC DNA]</scope>
    <source>
        <strain evidence="1 2">AG-77</strain>
    </source>
</reference>
<evidence type="ECO:0000313" key="1">
    <source>
        <dbReference type="EMBL" id="OAQ31845.1"/>
    </source>
</evidence>
<proteinExistence type="predicted"/>
<protein>
    <recommendedName>
        <fullName evidence="3">WAP domain-containing protein</fullName>
    </recommendedName>
</protein>
<organism evidence="1 2">
    <name type="scientific">Linnemannia elongata AG-77</name>
    <dbReference type="NCBI Taxonomy" id="1314771"/>
    <lineage>
        <taxon>Eukaryota</taxon>
        <taxon>Fungi</taxon>
        <taxon>Fungi incertae sedis</taxon>
        <taxon>Mucoromycota</taxon>
        <taxon>Mortierellomycotina</taxon>
        <taxon>Mortierellomycetes</taxon>
        <taxon>Mortierellales</taxon>
        <taxon>Mortierellaceae</taxon>
        <taxon>Linnemannia</taxon>
    </lineage>
</organism>
<name>A0A197K2Y7_9FUNG</name>
<gene>
    <name evidence="1" type="ORF">K457DRAFT_16746</name>
</gene>
<keyword evidence="2" id="KW-1185">Reference proteome</keyword>
<dbReference type="AlphaFoldDB" id="A0A197K2Y7"/>
<sequence>MTTTIVLAPYVITSNCTEALLAVGVATAAKPQYREPWPQPQTPTPKIPLCPGTRTCVWYHDECASSSDCKILGQTCCLFPGCGQTCI</sequence>
<dbReference type="EMBL" id="KV442027">
    <property type="protein sequence ID" value="OAQ31845.1"/>
    <property type="molecule type" value="Genomic_DNA"/>
</dbReference>
<dbReference type="Proteomes" id="UP000078512">
    <property type="component" value="Unassembled WGS sequence"/>
</dbReference>